<dbReference type="AlphaFoldDB" id="A0A923I1D0"/>
<dbReference type="InterPro" id="IPR036291">
    <property type="entry name" value="NAD(P)-bd_dom_sf"/>
</dbReference>
<dbReference type="GO" id="GO:0008831">
    <property type="term" value="F:dTDP-4-dehydrorhamnose reductase activity"/>
    <property type="evidence" value="ECO:0007669"/>
    <property type="project" value="UniProtKB-EC"/>
</dbReference>
<organism evidence="8 9">
    <name type="scientific">Undibacterium rugosum</name>
    <dbReference type="NCBI Taxonomy" id="2762291"/>
    <lineage>
        <taxon>Bacteria</taxon>
        <taxon>Pseudomonadati</taxon>
        <taxon>Pseudomonadota</taxon>
        <taxon>Betaproteobacteria</taxon>
        <taxon>Burkholderiales</taxon>
        <taxon>Oxalobacteraceae</taxon>
        <taxon>Undibacterium</taxon>
    </lineage>
</organism>
<dbReference type="GO" id="GO:0005829">
    <property type="term" value="C:cytosol"/>
    <property type="evidence" value="ECO:0007669"/>
    <property type="project" value="TreeGrafter"/>
</dbReference>
<evidence type="ECO:0000256" key="6">
    <source>
        <dbReference type="RuleBase" id="RU364082"/>
    </source>
</evidence>
<evidence type="ECO:0000259" key="7">
    <source>
        <dbReference type="Pfam" id="PF04321"/>
    </source>
</evidence>
<dbReference type="InterPro" id="IPR005913">
    <property type="entry name" value="dTDP_dehydrorham_reduct"/>
</dbReference>
<evidence type="ECO:0000313" key="9">
    <source>
        <dbReference type="Proteomes" id="UP000612361"/>
    </source>
</evidence>
<dbReference type="EC" id="1.1.1.133" evidence="3 6"/>
<comment type="pathway">
    <text evidence="1 6">Carbohydrate biosynthesis; dTDP-L-rhamnose biosynthesis.</text>
</comment>
<keyword evidence="6" id="KW-0521">NADP</keyword>
<name>A0A923I1D0_9BURK</name>
<dbReference type="PANTHER" id="PTHR10491:SF4">
    <property type="entry name" value="METHIONINE ADENOSYLTRANSFERASE 2 SUBUNIT BETA"/>
    <property type="match status" value="1"/>
</dbReference>
<feature type="domain" description="RmlD-like substrate binding" evidence="7">
    <location>
        <begin position="1"/>
        <end position="304"/>
    </location>
</feature>
<comment type="catalytic activity">
    <reaction evidence="5 6">
        <text>dTDP-beta-L-rhamnose + NADP(+) = dTDP-4-dehydro-beta-L-rhamnose + NADPH + H(+)</text>
        <dbReference type="Rhea" id="RHEA:21796"/>
        <dbReference type="ChEBI" id="CHEBI:15378"/>
        <dbReference type="ChEBI" id="CHEBI:57510"/>
        <dbReference type="ChEBI" id="CHEBI:57783"/>
        <dbReference type="ChEBI" id="CHEBI:58349"/>
        <dbReference type="ChEBI" id="CHEBI:62830"/>
        <dbReference type="EC" id="1.1.1.133"/>
    </reaction>
</comment>
<proteinExistence type="inferred from homology"/>
<dbReference type="RefSeq" id="WP_186881559.1">
    <property type="nucleotide sequence ID" value="NZ_JACOGG010000011.1"/>
</dbReference>
<evidence type="ECO:0000313" key="8">
    <source>
        <dbReference type="EMBL" id="MBC3935993.1"/>
    </source>
</evidence>
<gene>
    <name evidence="8" type="primary">rfbD</name>
    <name evidence="8" type="ORF">H8K47_11525</name>
</gene>
<keyword evidence="9" id="KW-1185">Reference proteome</keyword>
<dbReference type="InterPro" id="IPR029903">
    <property type="entry name" value="RmlD-like-bd"/>
</dbReference>
<dbReference type="CDD" id="cd05254">
    <property type="entry name" value="dTDP_HR_like_SDR_e"/>
    <property type="match status" value="1"/>
</dbReference>
<accession>A0A923I1D0</accession>
<evidence type="ECO:0000256" key="4">
    <source>
        <dbReference type="ARBA" id="ARBA00017099"/>
    </source>
</evidence>
<dbReference type="GO" id="GO:0019305">
    <property type="term" value="P:dTDP-rhamnose biosynthetic process"/>
    <property type="evidence" value="ECO:0007669"/>
    <property type="project" value="TreeGrafter"/>
</dbReference>
<reference evidence="8" key="1">
    <citation type="submission" date="2020-08" db="EMBL/GenBank/DDBJ databases">
        <title>Novel species isolated from subtropical streams in China.</title>
        <authorList>
            <person name="Lu H."/>
        </authorList>
    </citation>
    <scope>NUCLEOTIDE SEQUENCE</scope>
    <source>
        <strain evidence="8">CY7W</strain>
    </source>
</reference>
<keyword evidence="6 8" id="KW-0560">Oxidoreductase</keyword>
<protein>
    <recommendedName>
        <fullName evidence="4 6">dTDP-4-dehydrorhamnose reductase</fullName>
        <ecNumber evidence="3 6">1.1.1.133</ecNumber>
    </recommendedName>
</protein>
<dbReference type="EMBL" id="JACOGG010000011">
    <property type="protein sequence ID" value="MBC3935993.1"/>
    <property type="molecule type" value="Genomic_DNA"/>
</dbReference>
<dbReference type="PANTHER" id="PTHR10491">
    <property type="entry name" value="DTDP-4-DEHYDRORHAMNOSE REDUCTASE"/>
    <property type="match status" value="1"/>
</dbReference>
<dbReference type="Pfam" id="PF04321">
    <property type="entry name" value="RmlD_sub_bind"/>
    <property type="match status" value="1"/>
</dbReference>
<evidence type="ECO:0000256" key="3">
    <source>
        <dbReference type="ARBA" id="ARBA00012929"/>
    </source>
</evidence>
<comment type="cofactor">
    <cofactor evidence="6">
        <name>Mg(2+)</name>
        <dbReference type="ChEBI" id="CHEBI:18420"/>
    </cofactor>
    <text evidence="6">Binds 1 Mg(2+) ion per monomer.</text>
</comment>
<evidence type="ECO:0000256" key="2">
    <source>
        <dbReference type="ARBA" id="ARBA00010944"/>
    </source>
</evidence>
<dbReference type="SUPFAM" id="SSF51735">
    <property type="entry name" value="NAD(P)-binding Rossmann-fold domains"/>
    <property type="match status" value="1"/>
</dbReference>
<evidence type="ECO:0000256" key="1">
    <source>
        <dbReference type="ARBA" id="ARBA00004781"/>
    </source>
</evidence>
<sequence>MKILLTGVSGQLGAALLDLLAGEHEVIAADRQMLDLSQPASIENAIDQIRPDLIINPAAYTAVDKAETDTETAFAVNALAPQAMARAAKRLQIGLIHYSTDYVFDGSLGTDQPQTGLPAYTETYACNPVNQYGKTKYEGELAIQESQCQHLIFRTSWVYSLHGKNFLLTMLRLANERDHLRVVNDQFGAPTSALSIAQVTQQIVRQLAAAPDKAAWWQQFQGLYNLTNTGYTSWFGFTTAIVQQAGLRGLLNKAAPVLEGIPASDYPTPAKRPVNSRLDTQKIQQAFSVSIPDWQNALAECLDQQHPFASS</sequence>
<dbReference type="Gene3D" id="3.90.25.10">
    <property type="entry name" value="UDP-galactose 4-epimerase, domain 1"/>
    <property type="match status" value="1"/>
</dbReference>
<evidence type="ECO:0000256" key="5">
    <source>
        <dbReference type="ARBA" id="ARBA00048200"/>
    </source>
</evidence>
<comment type="caution">
    <text evidence="8">The sequence shown here is derived from an EMBL/GenBank/DDBJ whole genome shotgun (WGS) entry which is preliminary data.</text>
</comment>
<dbReference type="NCBIfam" id="TIGR01214">
    <property type="entry name" value="rmlD"/>
    <property type="match status" value="1"/>
</dbReference>
<dbReference type="Gene3D" id="3.40.50.720">
    <property type="entry name" value="NAD(P)-binding Rossmann-like Domain"/>
    <property type="match status" value="1"/>
</dbReference>
<comment type="similarity">
    <text evidence="2 6">Belongs to the dTDP-4-dehydrorhamnose reductase family.</text>
</comment>
<dbReference type="Proteomes" id="UP000612361">
    <property type="component" value="Unassembled WGS sequence"/>
</dbReference>
<comment type="function">
    <text evidence="6">Catalyzes the reduction of dTDP-6-deoxy-L-lyxo-4-hexulose to yield dTDP-L-rhamnose.</text>
</comment>